<gene>
    <name evidence="3" type="ORF">NBRC116187_07060</name>
</gene>
<organism evidence="3 4">
    <name type="scientific">Halopseudomonas sabulinigri</name>
    <dbReference type="NCBI Taxonomy" id="472181"/>
    <lineage>
        <taxon>Bacteria</taxon>
        <taxon>Pseudomonadati</taxon>
        <taxon>Pseudomonadota</taxon>
        <taxon>Gammaproteobacteria</taxon>
        <taxon>Pseudomonadales</taxon>
        <taxon>Pseudomonadaceae</taxon>
        <taxon>Halopseudomonas</taxon>
    </lineage>
</organism>
<keyword evidence="1" id="KW-0175">Coiled coil</keyword>
<sequence>MPQELVEILKYLMSAAAGAGLTIAIVAMFGEKILFKHLDHKYAERLSRKNIELQSELEETKNALNRSLQQDVATYKADLEVLSGQRARYLERKIDSILELNKSYVFAVNAFLEYIDINHAYIEEAANYFIFQAEEKGFSEFSDYRVYAEIKRRHWPKRQKPAESAINKYSEVLALRMPILPKSFASAELNLVSELNEIMNRSKSLFYRTMGLTSEIIEPEEEMTPEECLVDFKDHITESLELKKKVESYHENLLTKAQESNVLIESLLNSQVQG</sequence>
<name>A0ABP9ZLM2_9GAMM</name>
<feature type="transmembrane region" description="Helical" evidence="2">
    <location>
        <begin position="12"/>
        <end position="35"/>
    </location>
</feature>
<dbReference type="RefSeq" id="WP_353386504.1">
    <property type="nucleotide sequence ID" value="NZ_BAABWD010000001.1"/>
</dbReference>
<comment type="caution">
    <text evidence="3">The sequence shown here is derived from an EMBL/GenBank/DDBJ whole genome shotgun (WGS) entry which is preliminary data.</text>
</comment>
<keyword evidence="2" id="KW-1133">Transmembrane helix</keyword>
<reference evidence="3 4" key="1">
    <citation type="submission" date="2024-04" db="EMBL/GenBank/DDBJ databases">
        <title>Draft genome sequence of Halopseudomonas sabulinigri NBRC 116187.</title>
        <authorList>
            <person name="Miyakawa T."/>
            <person name="Kusuya Y."/>
            <person name="Miura T."/>
        </authorList>
    </citation>
    <scope>NUCLEOTIDE SEQUENCE [LARGE SCALE GENOMIC DNA]</scope>
    <source>
        <strain evidence="3 4">4NH20-0042</strain>
    </source>
</reference>
<protein>
    <submittedName>
        <fullName evidence="3">Uncharacterized protein</fullName>
    </submittedName>
</protein>
<feature type="coiled-coil region" evidence="1">
    <location>
        <begin position="43"/>
        <end position="85"/>
    </location>
</feature>
<keyword evidence="4" id="KW-1185">Reference proteome</keyword>
<evidence type="ECO:0000256" key="2">
    <source>
        <dbReference type="SAM" id="Phobius"/>
    </source>
</evidence>
<keyword evidence="2" id="KW-0472">Membrane</keyword>
<dbReference type="EMBL" id="BAABWD010000001">
    <property type="protein sequence ID" value="GAA6130346.1"/>
    <property type="molecule type" value="Genomic_DNA"/>
</dbReference>
<proteinExistence type="predicted"/>
<evidence type="ECO:0000313" key="3">
    <source>
        <dbReference type="EMBL" id="GAA6130346.1"/>
    </source>
</evidence>
<evidence type="ECO:0000313" key="4">
    <source>
        <dbReference type="Proteomes" id="UP001486808"/>
    </source>
</evidence>
<accession>A0ABP9ZLM2</accession>
<keyword evidence="2" id="KW-0812">Transmembrane</keyword>
<dbReference type="Proteomes" id="UP001486808">
    <property type="component" value="Unassembled WGS sequence"/>
</dbReference>
<evidence type="ECO:0000256" key="1">
    <source>
        <dbReference type="SAM" id="Coils"/>
    </source>
</evidence>